<organism evidence="2 3">
    <name type="scientific">candidate division MSBL1 archaeon SCGC-AAA259I09</name>
    <dbReference type="NCBI Taxonomy" id="1698267"/>
    <lineage>
        <taxon>Archaea</taxon>
        <taxon>Methanobacteriati</taxon>
        <taxon>Methanobacteriota</taxon>
        <taxon>candidate division MSBL1</taxon>
    </lineage>
</organism>
<name>A0A133UP15_9EURY</name>
<sequence>MVIFAGALFLINTRSNATKDVFDSIGNQKGIQKTEMLTGPHDIMALAKTKDMREIKHKLIREIRSIKGVKKTITCLFIEYGSCEATTPPNWMKC</sequence>
<accession>A0A133UP15</accession>
<feature type="domain" description="Transcription regulator AsnC/Lrp ligand binding" evidence="1">
    <location>
        <begin position="10"/>
        <end position="77"/>
    </location>
</feature>
<evidence type="ECO:0000313" key="3">
    <source>
        <dbReference type="Proteomes" id="UP000070463"/>
    </source>
</evidence>
<dbReference type="AlphaFoldDB" id="A0A133UP15"/>
<dbReference type="Pfam" id="PF01037">
    <property type="entry name" value="AsnC_trans_reg"/>
    <property type="match status" value="1"/>
</dbReference>
<dbReference type="InterPro" id="IPR019887">
    <property type="entry name" value="Tscrpt_reg_AsnC/Lrp_C"/>
</dbReference>
<dbReference type="InterPro" id="IPR011008">
    <property type="entry name" value="Dimeric_a/b-barrel"/>
</dbReference>
<evidence type="ECO:0000313" key="2">
    <source>
        <dbReference type="EMBL" id="KXA95955.1"/>
    </source>
</evidence>
<protein>
    <recommendedName>
        <fullName evidence="1">Transcription regulator AsnC/Lrp ligand binding domain-containing protein</fullName>
    </recommendedName>
</protein>
<dbReference type="EMBL" id="LHXR01000123">
    <property type="protein sequence ID" value="KXA95955.1"/>
    <property type="molecule type" value="Genomic_DNA"/>
</dbReference>
<dbReference type="SUPFAM" id="SSF54909">
    <property type="entry name" value="Dimeric alpha+beta barrel"/>
    <property type="match status" value="1"/>
</dbReference>
<reference evidence="2 3" key="1">
    <citation type="journal article" date="2016" name="Sci. Rep.">
        <title>Metabolic traits of an uncultured archaeal lineage -MSBL1- from brine pools of the Red Sea.</title>
        <authorList>
            <person name="Mwirichia R."/>
            <person name="Alam I."/>
            <person name="Rashid M."/>
            <person name="Vinu M."/>
            <person name="Ba-Alawi W."/>
            <person name="Anthony Kamau A."/>
            <person name="Kamanda Ngugi D."/>
            <person name="Goker M."/>
            <person name="Klenk H.P."/>
            <person name="Bajic V."/>
            <person name="Stingl U."/>
        </authorList>
    </citation>
    <scope>NUCLEOTIDE SEQUENCE [LARGE SCALE GENOMIC DNA]</scope>
    <source>
        <strain evidence="2">SCGC-AAA259I09</strain>
    </source>
</reference>
<evidence type="ECO:0000259" key="1">
    <source>
        <dbReference type="Pfam" id="PF01037"/>
    </source>
</evidence>
<keyword evidence="3" id="KW-1185">Reference proteome</keyword>
<dbReference type="Gene3D" id="3.30.70.920">
    <property type="match status" value="1"/>
</dbReference>
<proteinExistence type="predicted"/>
<comment type="caution">
    <text evidence="2">The sequence shown here is derived from an EMBL/GenBank/DDBJ whole genome shotgun (WGS) entry which is preliminary data.</text>
</comment>
<dbReference type="Proteomes" id="UP000070463">
    <property type="component" value="Unassembled WGS sequence"/>
</dbReference>
<gene>
    <name evidence="2" type="ORF">AKJ37_06405</name>
</gene>